<proteinExistence type="predicted"/>
<keyword evidence="1" id="KW-0472">Membrane</keyword>
<evidence type="ECO:0000313" key="2">
    <source>
        <dbReference type="EMBL" id="SUY24778.1"/>
    </source>
</evidence>
<dbReference type="AlphaFoldDB" id="A0A381IBG9"/>
<feature type="transmembrane region" description="Helical" evidence="1">
    <location>
        <begin position="190"/>
        <end position="208"/>
    </location>
</feature>
<organism evidence="2">
    <name type="scientific">Clostridioides difficile</name>
    <name type="common">Peptoclostridium difficile</name>
    <dbReference type="NCBI Taxonomy" id="1496"/>
    <lineage>
        <taxon>Bacteria</taxon>
        <taxon>Bacillati</taxon>
        <taxon>Bacillota</taxon>
        <taxon>Clostridia</taxon>
        <taxon>Peptostreptococcales</taxon>
        <taxon>Peptostreptococcaceae</taxon>
        <taxon>Clostridioides</taxon>
    </lineage>
</organism>
<protein>
    <submittedName>
        <fullName evidence="2">Putative transmembrane protein</fullName>
    </submittedName>
</protein>
<gene>
    <name evidence="2" type="ORF">NCTC13307_02459</name>
</gene>
<feature type="transmembrane region" description="Helical" evidence="1">
    <location>
        <begin position="129"/>
        <end position="151"/>
    </location>
</feature>
<dbReference type="RefSeq" id="WP_011861378.1">
    <property type="nucleotide sequence ID" value="NZ_CAADAA010000007.1"/>
</dbReference>
<sequence length="253" mass="29586">MNNKEIKRSLQKYKVPKYDSSALEKAIKTIHELTLSNTYKRMNNKDFFISQIGFIRKRTWIMQFLILCTICIFLFSTSADSNSFYNSLSLISIASPLFVLTNIEELTKVYNSSILEIEFSTKNTLHKIIATRMLIFGMSDLLFMIIILVSAKQIIDVNILYIIIYILVPFNLMCIGCMEIINRNKGKHTNYYCMIYGISLVLLIVTLSNFRDNLYQFEAINQWLIVFLVTAVTLIYEIRKTWRHLCSFENIII</sequence>
<accession>A0A381IBG9</accession>
<feature type="transmembrane region" description="Helical" evidence="1">
    <location>
        <begin position="220"/>
        <end position="238"/>
    </location>
</feature>
<keyword evidence="1" id="KW-1133">Transmembrane helix</keyword>
<feature type="transmembrane region" description="Helical" evidence="1">
    <location>
        <begin position="157"/>
        <end position="178"/>
    </location>
</feature>
<reference evidence="2" key="1">
    <citation type="submission" date="2018-06" db="EMBL/GenBank/DDBJ databases">
        <authorList>
            <consortium name="Pathogen Informatics"/>
            <person name="Doyle S."/>
        </authorList>
    </citation>
    <scope>NUCLEOTIDE SEQUENCE</scope>
    <source>
        <strain evidence="2">NCTC13307</strain>
    </source>
</reference>
<feature type="transmembrane region" description="Helical" evidence="1">
    <location>
        <begin position="60"/>
        <end position="78"/>
    </location>
</feature>
<evidence type="ECO:0000256" key="1">
    <source>
        <dbReference type="SAM" id="Phobius"/>
    </source>
</evidence>
<dbReference type="KEGG" id="pdf:CD630DERM_18880"/>
<feature type="transmembrane region" description="Helical" evidence="1">
    <location>
        <begin position="84"/>
        <end position="103"/>
    </location>
</feature>
<keyword evidence="1 2" id="KW-0812">Transmembrane</keyword>
<name>A0A381IBG9_CLODI</name>
<dbReference type="EMBL" id="UFWD01000001">
    <property type="protein sequence ID" value="SUY24778.1"/>
    <property type="molecule type" value="Genomic_DNA"/>
</dbReference>